<dbReference type="GO" id="GO:0012505">
    <property type="term" value="C:endomembrane system"/>
    <property type="evidence" value="ECO:0007669"/>
    <property type="project" value="UniProtKB-SubCell"/>
</dbReference>
<reference evidence="10" key="1">
    <citation type="submission" date="2020-06" db="EMBL/GenBank/DDBJ databases">
        <authorList>
            <person name="Li T."/>
            <person name="Hu X."/>
            <person name="Zhang T."/>
            <person name="Song X."/>
            <person name="Zhang H."/>
            <person name="Dai N."/>
            <person name="Sheng W."/>
            <person name="Hou X."/>
            <person name="Wei L."/>
        </authorList>
    </citation>
    <scope>NUCLEOTIDE SEQUENCE</scope>
    <source>
        <strain evidence="10">G02</strain>
        <tissue evidence="10">Leaf</tissue>
    </source>
</reference>
<feature type="transmembrane region" description="Helical" evidence="9">
    <location>
        <begin position="163"/>
        <end position="182"/>
    </location>
</feature>
<comment type="caution">
    <text evidence="10">The sequence shown here is derived from an EMBL/GenBank/DDBJ whole genome shotgun (WGS) entry which is preliminary data.</text>
</comment>
<evidence type="ECO:0000256" key="7">
    <source>
        <dbReference type="ARBA" id="ARBA00022989"/>
    </source>
</evidence>
<dbReference type="PANTHER" id="PTHR10791">
    <property type="entry name" value="RAG1-ACTIVATING PROTEIN 1"/>
    <property type="match status" value="1"/>
</dbReference>
<keyword evidence="4 10" id="KW-0762">Sugar transport</keyword>
<feature type="transmembrane region" description="Helical" evidence="9">
    <location>
        <begin position="132"/>
        <end position="151"/>
    </location>
</feature>
<dbReference type="GO" id="GO:0016020">
    <property type="term" value="C:membrane"/>
    <property type="evidence" value="ECO:0007669"/>
    <property type="project" value="InterPro"/>
</dbReference>
<reference evidence="10" key="2">
    <citation type="journal article" date="2024" name="Plant">
        <title>Genomic evolution and insights into agronomic trait innovations of Sesamum species.</title>
        <authorList>
            <person name="Miao H."/>
            <person name="Wang L."/>
            <person name="Qu L."/>
            <person name="Liu H."/>
            <person name="Sun Y."/>
            <person name="Le M."/>
            <person name="Wang Q."/>
            <person name="Wei S."/>
            <person name="Zheng Y."/>
            <person name="Lin W."/>
            <person name="Duan Y."/>
            <person name="Cao H."/>
            <person name="Xiong S."/>
            <person name="Wang X."/>
            <person name="Wei L."/>
            <person name="Li C."/>
            <person name="Ma Q."/>
            <person name="Ju M."/>
            <person name="Zhao R."/>
            <person name="Li G."/>
            <person name="Mu C."/>
            <person name="Tian Q."/>
            <person name="Mei H."/>
            <person name="Zhang T."/>
            <person name="Gao T."/>
            <person name="Zhang H."/>
        </authorList>
    </citation>
    <scope>NUCLEOTIDE SEQUENCE</scope>
    <source>
        <strain evidence="10">G02</strain>
    </source>
</reference>
<dbReference type="InterPro" id="IPR004316">
    <property type="entry name" value="SWEET_rpt"/>
</dbReference>
<evidence type="ECO:0000256" key="3">
    <source>
        <dbReference type="ARBA" id="ARBA00022448"/>
    </source>
</evidence>
<accession>A0AAW2PH60</accession>
<dbReference type="Pfam" id="PF03083">
    <property type="entry name" value="MtN3_slv"/>
    <property type="match status" value="2"/>
</dbReference>
<dbReference type="Gene3D" id="1.20.1280.290">
    <property type="match status" value="2"/>
</dbReference>
<dbReference type="InterPro" id="IPR047664">
    <property type="entry name" value="SWEET"/>
</dbReference>
<keyword evidence="3" id="KW-0813">Transport</keyword>
<dbReference type="FunFam" id="1.20.1280.290:FF:000001">
    <property type="entry name" value="Bidirectional sugar transporter SWEET"/>
    <property type="match status" value="1"/>
</dbReference>
<feature type="transmembrane region" description="Helical" evidence="9">
    <location>
        <begin position="12"/>
        <end position="36"/>
    </location>
</feature>
<dbReference type="GO" id="GO:0051119">
    <property type="term" value="F:sugar transmembrane transporter activity"/>
    <property type="evidence" value="ECO:0007669"/>
    <property type="project" value="InterPro"/>
</dbReference>
<evidence type="ECO:0000256" key="4">
    <source>
        <dbReference type="ARBA" id="ARBA00022597"/>
    </source>
</evidence>
<protein>
    <submittedName>
        <fullName evidence="10">Bidirectional sugar transporter SWEET14</fullName>
    </submittedName>
</protein>
<keyword evidence="5 9" id="KW-0812">Transmembrane</keyword>
<dbReference type="AlphaFoldDB" id="A0AAW2PH60"/>
<proteinExistence type="inferred from homology"/>
<evidence type="ECO:0000313" key="10">
    <source>
        <dbReference type="EMBL" id="KAL0355048.1"/>
    </source>
</evidence>
<feature type="transmembrane region" description="Helical" evidence="9">
    <location>
        <begin position="48"/>
        <end position="65"/>
    </location>
</feature>
<evidence type="ECO:0000256" key="5">
    <source>
        <dbReference type="ARBA" id="ARBA00022692"/>
    </source>
</evidence>
<keyword evidence="7 9" id="KW-1133">Transmembrane helix</keyword>
<organism evidence="10">
    <name type="scientific">Sesamum radiatum</name>
    <name type="common">Black benniseed</name>
    <dbReference type="NCBI Taxonomy" id="300843"/>
    <lineage>
        <taxon>Eukaryota</taxon>
        <taxon>Viridiplantae</taxon>
        <taxon>Streptophyta</taxon>
        <taxon>Embryophyta</taxon>
        <taxon>Tracheophyta</taxon>
        <taxon>Spermatophyta</taxon>
        <taxon>Magnoliopsida</taxon>
        <taxon>eudicotyledons</taxon>
        <taxon>Gunneridae</taxon>
        <taxon>Pentapetalae</taxon>
        <taxon>asterids</taxon>
        <taxon>lamiids</taxon>
        <taxon>Lamiales</taxon>
        <taxon>Pedaliaceae</taxon>
        <taxon>Sesamum</taxon>
    </lineage>
</organism>
<evidence type="ECO:0000256" key="1">
    <source>
        <dbReference type="ARBA" id="ARBA00004127"/>
    </source>
</evidence>
<gene>
    <name evidence="10" type="ORF">Sradi_3951700</name>
</gene>
<evidence type="ECO:0000256" key="6">
    <source>
        <dbReference type="ARBA" id="ARBA00022737"/>
    </source>
</evidence>
<dbReference type="PANTHER" id="PTHR10791:SF22">
    <property type="entry name" value="BIDIRECTIONAL SUGAR TRANSPORTER SWEET11"/>
    <property type="match status" value="1"/>
</dbReference>
<keyword evidence="8 9" id="KW-0472">Membrane</keyword>
<comment type="subcellular location">
    <subcellularLocation>
        <location evidence="1">Endomembrane system</location>
        <topology evidence="1">Multi-pass membrane protein</topology>
    </subcellularLocation>
</comment>
<evidence type="ECO:0000256" key="9">
    <source>
        <dbReference type="SAM" id="Phobius"/>
    </source>
</evidence>
<feature type="transmembrane region" description="Helical" evidence="9">
    <location>
        <begin position="100"/>
        <end position="120"/>
    </location>
</feature>
<comment type="similarity">
    <text evidence="2">Belongs to the SWEET sugar transporter family.</text>
</comment>
<evidence type="ECO:0000256" key="8">
    <source>
        <dbReference type="ARBA" id="ARBA00023136"/>
    </source>
</evidence>
<name>A0AAW2PH60_SESRA</name>
<feature type="transmembrane region" description="Helical" evidence="9">
    <location>
        <begin position="71"/>
        <end position="93"/>
    </location>
</feature>
<evidence type="ECO:0000256" key="2">
    <source>
        <dbReference type="ARBA" id="ARBA00007809"/>
    </source>
</evidence>
<keyword evidence="6" id="KW-0677">Repeat</keyword>
<sequence>MAAFSIHNPLVFTFGILGNVVSVLVFLAPVPTFYRIVKKKSTEEFQSVPYVFTLLSSMLWLYYAILLSDILLITVNSIGCFIEAIYISIYIAYAPKKPKMLTLALLLLNFVGLGFILIFTNFTVKGAKRVEFLGWICVTLLATMYIAPLAITKKVVETKSVEFMPISLSFAIVFCAAMWVGYGSLLKDLHIVQFFWYARKNCV</sequence>
<dbReference type="EMBL" id="JACGWJ010000017">
    <property type="protein sequence ID" value="KAL0355048.1"/>
    <property type="molecule type" value="Genomic_DNA"/>
</dbReference>